<feature type="binding site" evidence="4">
    <location>
        <begin position="8"/>
        <end position="15"/>
    </location>
    <ligand>
        <name>ATP</name>
        <dbReference type="ChEBI" id="CHEBI:30616"/>
    </ligand>
</feature>
<dbReference type="GO" id="GO:0005525">
    <property type="term" value="F:GTP binding"/>
    <property type="evidence" value="ECO:0007669"/>
    <property type="project" value="UniProtKB-UniRule"/>
</dbReference>
<keyword evidence="3 4" id="KW-0342">GTP-binding</keyword>
<dbReference type="Gene3D" id="3.40.50.300">
    <property type="entry name" value="P-loop containing nucleotide triphosphate hydrolases"/>
    <property type="match status" value="1"/>
</dbReference>
<organism evidence="7 8">
    <name type="scientific">Endozoicomonas elysicola</name>
    <dbReference type="NCBI Taxonomy" id="305900"/>
    <lineage>
        <taxon>Bacteria</taxon>
        <taxon>Pseudomonadati</taxon>
        <taxon>Pseudomonadota</taxon>
        <taxon>Gammaproteobacteria</taxon>
        <taxon>Oceanospirillales</taxon>
        <taxon>Endozoicomonadaceae</taxon>
        <taxon>Endozoicomonas</taxon>
    </lineage>
</organism>
<evidence type="ECO:0000313" key="7">
    <source>
        <dbReference type="EMBL" id="KEI73052.1"/>
    </source>
</evidence>
<dbReference type="PANTHER" id="PTHR30448:SF0">
    <property type="entry name" value="RNASE ADAPTER PROTEIN RAPZ"/>
    <property type="match status" value="1"/>
</dbReference>
<keyword evidence="1 4" id="KW-0547">Nucleotide-binding</keyword>
<evidence type="ECO:0000259" key="6">
    <source>
        <dbReference type="Pfam" id="PF22740"/>
    </source>
</evidence>
<feature type="domain" description="RapZ C-terminal" evidence="6">
    <location>
        <begin position="164"/>
        <end position="284"/>
    </location>
</feature>
<dbReference type="AlphaFoldDB" id="A0A081KFX6"/>
<dbReference type="InterPro" id="IPR053931">
    <property type="entry name" value="RapZ_C"/>
</dbReference>
<sequence length="285" mass="32080">MKLIIISGRSGSGKSSALHTLEDEGFYCVDNLPASMLSQLPDTLKGHHSEPPKMAVSIDVRNLPGALDNFPELLTSLKSKGIDCQVLYLDTDSEKLVSRYSSTRRKHPLSDDQISLREAIEIEKKLLKPVLIEADLKIDTTPLSVHQIRDLIKQEYCGDEKTGMAVLFQSFGFKNGTPSDADFIFDVRCLPNPFWVESLRIHTGLEEPVIDFLKDDPAVTEMVSDISAFIEKWLPRFESAQRSYMTIAIGCTGGQHRSVYICKTLGELFTSKLERVQVRHRELHE</sequence>
<protein>
    <submittedName>
        <fullName evidence="7">GlmZ(SRNA)-inactivating NTPase</fullName>
    </submittedName>
</protein>
<dbReference type="SUPFAM" id="SSF52540">
    <property type="entry name" value="P-loop containing nucleoside triphosphate hydrolases"/>
    <property type="match status" value="1"/>
</dbReference>
<proteinExistence type="inferred from homology"/>
<dbReference type="GO" id="GO:0005524">
    <property type="term" value="F:ATP binding"/>
    <property type="evidence" value="ECO:0007669"/>
    <property type="project" value="UniProtKB-UniRule"/>
</dbReference>
<feature type="binding site" evidence="4">
    <location>
        <begin position="59"/>
        <end position="62"/>
    </location>
    <ligand>
        <name>GTP</name>
        <dbReference type="ChEBI" id="CHEBI:37565"/>
    </ligand>
</feature>
<name>A0A081KFX6_9GAMM</name>
<evidence type="ECO:0000256" key="2">
    <source>
        <dbReference type="ARBA" id="ARBA00022840"/>
    </source>
</evidence>
<evidence type="ECO:0000313" key="8">
    <source>
        <dbReference type="Proteomes" id="UP000027997"/>
    </source>
</evidence>
<dbReference type="eggNOG" id="COG1660">
    <property type="taxonomic scope" value="Bacteria"/>
</dbReference>
<evidence type="ECO:0000259" key="5">
    <source>
        <dbReference type="Pfam" id="PF03668"/>
    </source>
</evidence>
<dbReference type="HAMAP" id="MF_00636">
    <property type="entry name" value="RapZ_like"/>
    <property type="match status" value="1"/>
</dbReference>
<evidence type="ECO:0000256" key="4">
    <source>
        <dbReference type="HAMAP-Rule" id="MF_00636"/>
    </source>
</evidence>
<dbReference type="Pfam" id="PF22740">
    <property type="entry name" value="PapZ_C"/>
    <property type="match status" value="1"/>
</dbReference>
<evidence type="ECO:0000256" key="1">
    <source>
        <dbReference type="ARBA" id="ARBA00022741"/>
    </source>
</evidence>
<dbReference type="EMBL" id="JOJP01000001">
    <property type="protein sequence ID" value="KEI73052.1"/>
    <property type="molecule type" value="Genomic_DNA"/>
</dbReference>
<accession>A0A081KFX6</accession>
<dbReference type="Pfam" id="PF03668">
    <property type="entry name" value="RapZ-like_N"/>
    <property type="match status" value="1"/>
</dbReference>
<dbReference type="RefSeq" id="WP_020583200.1">
    <property type="nucleotide sequence ID" value="NZ_JOJP01000001.1"/>
</dbReference>
<dbReference type="Proteomes" id="UP000027997">
    <property type="component" value="Unassembled WGS sequence"/>
</dbReference>
<dbReference type="InterPro" id="IPR027417">
    <property type="entry name" value="P-loop_NTPase"/>
</dbReference>
<dbReference type="PANTHER" id="PTHR30448">
    <property type="entry name" value="RNASE ADAPTER PROTEIN RAPZ"/>
    <property type="match status" value="1"/>
</dbReference>
<keyword evidence="2 4" id="KW-0067">ATP-binding</keyword>
<evidence type="ECO:0000256" key="3">
    <source>
        <dbReference type="ARBA" id="ARBA00023134"/>
    </source>
</evidence>
<dbReference type="NCBIfam" id="NF003828">
    <property type="entry name" value="PRK05416.1"/>
    <property type="match status" value="1"/>
</dbReference>
<keyword evidence="8" id="KW-1185">Reference proteome</keyword>
<gene>
    <name evidence="7" type="ORF">GV64_22110</name>
</gene>
<dbReference type="STRING" id="305900.GV64_22110"/>
<feature type="domain" description="RapZ-like N-terminal" evidence="5">
    <location>
        <begin position="1"/>
        <end position="159"/>
    </location>
</feature>
<comment type="caution">
    <text evidence="7">The sequence shown here is derived from an EMBL/GenBank/DDBJ whole genome shotgun (WGS) entry which is preliminary data.</text>
</comment>
<dbReference type="InterPro" id="IPR005337">
    <property type="entry name" value="RapZ-like"/>
</dbReference>
<reference evidence="7 8" key="1">
    <citation type="submission" date="2014-06" db="EMBL/GenBank/DDBJ databases">
        <title>Whole Genome Sequences of Three Symbiotic Endozoicomonas Bacteria.</title>
        <authorList>
            <person name="Neave M.J."/>
            <person name="Apprill A."/>
            <person name="Voolstra C.R."/>
        </authorList>
    </citation>
    <scope>NUCLEOTIDE SEQUENCE [LARGE SCALE GENOMIC DNA]</scope>
    <source>
        <strain evidence="7 8">DSM 22380</strain>
    </source>
</reference>
<dbReference type="InterPro" id="IPR053930">
    <property type="entry name" value="RapZ-like_N"/>
</dbReference>
<dbReference type="PIRSF" id="PIRSF005052">
    <property type="entry name" value="P-loopkin"/>
    <property type="match status" value="1"/>
</dbReference>